<proteinExistence type="inferred from homology"/>
<keyword evidence="5" id="KW-0804">Transcription</keyword>
<reference evidence="9 10" key="1">
    <citation type="submission" date="2022-12" db="EMBL/GenBank/DDBJ databases">
        <title>HUAS 2-6.</title>
        <authorList>
            <person name="Mo P."/>
        </authorList>
    </citation>
    <scope>NUCLEOTIDE SEQUENCE [LARGE SCALE GENOMIC DNA]</scope>
    <source>
        <strain evidence="9 10">HUAS 2-6</strain>
        <plasmid evidence="9 10">punmamed1</plasmid>
    </source>
</reference>
<feature type="domain" description="RNA polymerase sigma factor 70 region 4 type 2" evidence="8">
    <location>
        <begin position="127"/>
        <end position="177"/>
    </location>
</feature>
<evidence type="ECO:0000256" key="1">
    <source>
        <dbReference type="ARBA" id="ARBA00010641"/>
    </source>
</evidence>
<dbReference type="InterPro" id="IPR007627">
    <property type="entry name" value="RNA_pol_sigma70_r2"/>
</dbReference>
<evidence type="ECO:0000256" key="2">
    <source>
        <dbReference type="ARBA" id="ARBA00023015"/>
    </source>
</evidence>
<dbReference type="InterPro" id="IPR013324">
    <property type="entry name" value="RNA_pol_sigma_r3/r4-like"/>
</dbReference>
<keyword evidence="10" id="KW-1185">Reference proteome</keyword>
<dbReference type="PANTHER" id="PTHR43133:SF50">
    <property type="entry name" value="ECF RNA POLYMERASE SIGMA FACTOR SIGM"/>
    <property type="match status" value="1"/>
</dbReference>
<sequence>MERKTACGVLEHPTEHPTDRGSAPESPTVASLFSSHYAHLLRLARLLGAEEESEDLVAEAFCELHRRWTALRTDGAAVGYLRSTVSNLARMHIRRKQVVRRRFPALTDVPEFCRSAEQSVLARHGHQAVVHALGELPRRQREAIVLRYWMGFQDTEIAEAMDISHGTVKAHIFRGMAGLKRSLADGEW</sequence>
<dbReference type="Proteomes" id="UP001212326">
    <property type="component" value="Plasmid punmamed1"/>
</dbReference>
<dbReference type="Pfam" id="PF04542">
    <property type="entry name" value="Sigma70_r2"/>
    <property type="match status" value="1"/>
</dbReference>
<dbReference type="InterPro" id="IPR014284">
    <property type="entry name" value="RNA_pol_sigma-70_dom"/>
</dbReference>
<dbReference type="Gene3D" id="1.10.1740.10">
    <property type="match status" value="1"/>
</dbReference>
<protein>
    <submittedName>
        <fullName evidence="9">Sigma-70 family RNA polymerase sigma factor</fullName>
    </submittedName>
</protein>
<evidence type="ECO:0000256" key="4">
    <source>
        <dbReference type="ARBA" id="ARBA00023125"/>
    </source>
</evidence>
<dbReference type="InterPro" id="IPR013325">
    <property type="entry name" value="RNA_pol_sigma_r2"/>
</dbReference>
<dbReference type="EMBL" id="CP115301">
    <property type="protein sequence ID" value="WBO69711.1"/>
    <property type="molecule type" value="Genomic_DNA"/>
</dbReference>
<organism evidence="9 10">
    <name type="scientific">Streptomyces camelliae</name>
    <dbReference type="NCBI Taxonomy" id="3004093"/>
    <lineage>
        <taxon>Bacteria</taxon>
        <taxon>Bacillati</taxon>
        <taxon>Actinomycetota</taxon>
        <taxon>Actinomycetes</taxon>
        <taxon>Kitasatosporales</taxon>
        <taxon>Streptomycetaceae</taxon>
        <taxon>Streptomyces</taxon>
    </lineage>
</organism>
<dbReference type="CDD" id="cd06171">
    <property type="entry name" value="Sigma70_r4"/>
    <property type="match status" value="1"/>
</dbReference>
<dbReference type="NCBIfam" id="TIGR02937">
    <property type="entry name" value="sigma70-ECF"/>
    <property type="match status" value="1"/>
</dbReference>
<dbReference type="InterPro" id="IPR013249">
    <property type="entry name" value="RNA_pol_sigma70_r4_t2"/>
</dbReference>
<evidence type="ECO:0000256" key="3">
    <source>
        <dbReference type="ARBA" id="ARBA00023082"/>
    </source>
</evidence>
<dbReference type="InterPro" id="IPR039425">
    <property type="entry name" value="RNA_pol_sigma-70-like"/>
</dbReference>
<evidence type="ECO:0000313" key="10">
    <source>
        <dbReference type="Proteomes" id="UP001212326"/>
    </source>
</evidence>
<keyword evidence="9" id="KW-0614">Plasmid</keyword>
<dbReference type="InterPro" id="IPR036388">
    <property type="entry name" value="WH-like_DNA-bd_sf"/>
</dbReference>
<evidence type="ECO:0000259" key="8">
    <source>
        <dbReference type="Pfam" id="PF08281"/>
    </source>
</evidence>
<gene>
    <name evidence="9" type="ORF">O1G22_44035</name>
</gene>
<geneLocation type="plasmid" evidence="9 10">
    <name>punmamed1</name>
</geneLocation>
<accession>A0ABY7PGI6</accession>
<dbReference type="Gene3D" id="1.10.10.10">
    <property type="entry name" value="Winged helix-like DNA-binding domain superfamily/Winged helix DNA-binding domain"/>
    <property type="match status" value="1"/>
</dbReference>
<dbReference type="SUPFAM" id="SSF88946">
    <property type="entry name" value="Sigma2 domain of RNA polymerase sigma factors"/>
    <property type="match status" value="1"/>
</dbReference>
<keyword evidence="3" id="KW-0731">Sigma factor</keyword>
<name>A0ABY7PGI6_9ACTN</name>
<feature type="region of interest" description="Disordered" evidence="6">
    <location>
        <begin position="1"/>
        <end position="26"/>
    </location>
</feature>
<dbReference type="Pfam" id="PF08281">
    <property type="entry name" value="Sigma70_r4_2"/>
    <property type="match status" value="1"/>
</dbReference>
<dbReference type="SUPFAM" id="SSF88659">
    <property type="entry name" value="Sigma3 and sigma4 domains of RNA polymerase sigma factors"/>
    <property type="match status" value="1"/>
</dbReference>
<comment type="similarity">
    <text evidence="1">Belongs to the sigma-70 factor family. ECF subfamily.</text>
</comment>
<evidence type="ECO:0000256" key="6">
    <source>
        <dbReference type="SAM" id="MobiDB-lite"/>
    </source>
</evidence>
<evidence type="ECO:0000259" key="7">
    <source>
        <dbReference type="Pfam" id="PF04542"/>
    </source>
</evidence>
<evidence type="ECO:0000313" key="9">
    <source>
        <dbReference type="EMBL" id="WBO69711.1"/>
    </source>
</evidence>
<keyword evidence="2" id="KW-0805">Transcription regulation</keyword>
<dbReference type="PANTHER" id="PTHR43133">
    <property type="entry name" value="RNA POLYMERASE ECF-TYPE SIGMA FACTO"/>
    <property type="match status" value="1"/>
</dbReference>
<dbReference type="RefSeq" id="WP_270086883.1">
    <property type="nucleotide sequence ID" value="NZ_CP115301.1"/>
</dbReference>
<evidence type="ECO:0000256" key="5">
    <source>
        <dbReference type="ARBA" id="ARBA00023163"/>
    </source>
</evidence>
<feature type="domain" description="RNA polymerase sigma-70 region 2" evidence="7">
    <location>
        <begin position="32"/>
        <end position="97"/>
    </location>
</feature>
<keyword evidence="4" id="KW-0238">DNA-binding</keyword>